<dbReference type="EMBL" id="CAEY01000249">
    <property type="status" value="NOT_ANNOTATED_CDS"/>
    <property type="molecule type" value="Genomic_DNA"/>
</dbReference>
<dbReference type="HOGENOM" id="CLU_1995515_0_0_1"/>
<reference evidence="2" key="1">
    <citation type="submission" date="2011-08" db="EMBL/GenBank/DDBJ databases">
        <authorList>
            <person name="Rombauts S."/>
        </authorList>
    </citation>
    <scope>NUCLEOTIDE SEQUENCE</scope>
    <source>
        <strain evidence="2">London</strain>
    </source>
</reference>
<dbReference type="Proteomes" id="UP000015104">
    <property type="component" value="Unassembled WGS sequence"/>
</dbReference>
<evidence type="ECO:0000313" key="2">
    <source>
        <dbReference type="Proteomes" id="UP000015104"/>
    </source>
</evidence>
<keyword evidence="2" id="KW-1185">Reference proteome</keyword>
<name>T1KMV7_TETUR</name>
<sequence length="125" mass="14256">MMGFLVADRLLQLGKFINGTLFGRKNLMLTNCLLSTGLGSLGDGIQQYYDILTNQIKDEKKLSTGDHKFNFIRNLHMSAAGFTTGLLTHSWYIFLDRYLGTKRCLKLITTKPSILELYLYVKNQI</sequence>
<protein>
    <recommendedName>
        <fullName evidence="3">Mpv17-like protein 2</fullName>
    </recommendedName>
</protein>
<organism evidence="1 2">
    <name type="scientific">Tetranychus urticae</name>
    <name type="common">Two-spotted spider mite</name>
    <dbReference type="NCBI Taxonomy" id="32264"/>
    <lineage>
        <taxon>Eukaryota</taxon>
        <taxon>Metazoa</taxon>
        <taxon>Ecdysozoa</taxon>
        <taxon>Arthropoda</taxon>
        <taxon>Chelicerata</taxon>
        <taxon>Arachnida</taxon>
        <taxon>Acari</taxon>
        <taxon>Acariformes</taxon>
        <taxon>Trombidiformes</taxon>
        <taxon>Prostigmata</taxon>
        <taxon>Eleutherengona</taxon>
        <taxon>Raphignathae</taxon>
        <taxon>Tetranychoidea</taxon>
        <taxon>Tetranychidae</taxon>
        <taxon>Tetranychus</taxon>
    </lineage>
</organism>
<evidence type="ECO:0008006" key="3">
    <source>
        <dbReference type="Google" id="ProtNLM"/>
    </source>
</evidence>
<evidence type="ECO:0000313" key="1">
    <source>
        <dbReference type="EnsemblMetazoa" id="tetur15g03040.1"/>
    </source>
</evidence>
<dbReference type="STRING" id="32264.T1KMV7"/>
<proteinExistence type="predicted"/>
<accession>T1KMV7</accession>
<reference evidence="1" key="2">
    <citation type="submission" date="2015-06" db="UniProtKB">
        <authorList>
            <consortium name="EnsemblMetazoa"/>
        </authorList>
    </citation>
    <scope>IDENTIFICATION</scope>
</reference>
<dbReference type="EnsemblMetazoa" id="tetur15g03040.1">
    <property type="protein sequence ID" value="tetur15g03040.1"/>
    <property type="gene ID" value="tetur15g03040"/>
</dbReference>
<dbReference type="AlphaFoldDB" id="T1KMV7"/>